<feature type="transmembrane region" description="Helical" evidence="6">
    <location>
        <begin position="363"/>
        <end position="389"/>
    </location>
</feature>
<proteinExistence type="predicted"/>
<evidence type="ECO:0000313" key="8">
    <source>
        <dbReference type="Proteomes" id="UP000663920"/>
    </source>
</evidence>
<dbReference type="GO" id="GO:0005886">
    <property type="term" value="C:plasma membrane"/>
    <property type="evidence" value="ECO:0007669"/>
    <property type="project" value="UniProtKB-SubCell"/>
</dbReference>
<protein>
    <submittedName>
        <fullName evidence="7">Polysaccharide biosynthesis C-terminal domain-containing protein</fullName>
    </submittedName>
</protein>
<feature type="transmembrane region" description="Helical" evidence="6">
    <location>
        <begin position="20"/>
        <end position="43"/>
    </location>
</feature>
<feature type="transmembrane region" description="Helical" evidence="6">
    <location>
        <begin position="128"/>
        <end position="150"/>
    </location>
</feature>
<feature type="transmembrane region" description="Helical" evidence="6">
    <location>
        <begin position="232"/>
        <end position="253"/>
    </location>
</feature>
<dbReference type="InterPro" id="IPR050833">
    <property type="entry name" value="Poly_Biosynth_Transport"/>
</dbReference>
<feature type="transmembrane region" description="Helical" evidence="6">
    <location>
        <begin position="192"/>
        <end position="220"/>
    </location>
</feature>
<evidence type="ECO:0000256" key="1">
    <source>
        <dbReference type="ARBA" id="ARBA00004651"/>
    </source>
</evidence>
<feature type="transmembrane region" description="Helical" evidence="6">
    <location>
        <begin position="156"/>
        <end position="172"/>
    </location>
</feature>
<evidence type="ECO:0000256" key="5">
    <source>
        <dbReference type="ARBA" id="ARBA00023136"/>
    </source>
</evidence>
<dbReference type="PANTHER" id="PTHR30250:SF11">
    <property type="entry name" value="O-ANTIGEN TRANSPORTER-RELATED"/>
    <property type="match status" value="1"/>
</dbReference>
<feature type="transmembrane region" description="Helical" evidence="6">
    <location>
        <begin position="265"/>
        <end position="290"/>
    </location>
</feature>
<feature type="transmembrane region" description="Helical" evidence="6">
    <location>
        <begin position="338"/>
        <end position="357"/>
    </location>
</feature>
<dbReference type="PANTHER" id="PTHR30250">
    <property type="entry name" value="PST FAMILY PREDICTED COLANIC ACID TRANSPORTER"/>
    <property type="match status" value="1"/>
</dbReference>
<comment type="subcellular location">
    <subcellularLocation>
        <location evidence="1">Cell membrane</location>
        <topology evidence="1">Multi-pass membrane protein</topology>
    </subcellularLocation>
</comment>
<gene>
    <name evidence="7" type="ORF">J3359_06880</name>
</gene>
<keyword evidence="2" id="KW-1003">Cell membrane</keyword>
<sequence>MARIFSLFASWIALKLIPDATLGVVLFSYNIILFLLPVSGFGLHQSLLRFSAISKNNEEKNTIFLYVLKYGLIASLIIIFVVVIASLFIPFQFEKTQQYVIVFSLLIIPTFLFEIIRAQLRLNHDNKNYAYSEFLHSIILVVSVFGFTYFFDENGYVFALLITPLVTALVFLKKTNIIFSRIKKIPQLNFSFWKYGFFASLSNVITQLLIVVDILLIGFLLDDPEMVTKYRYISLVPFSLLFIPRVFITTDFVTITEKISDKNYILNYIKSYLSFFTVLSVLMLFFVGYFSSEILAIFNPNYIVYNTIFRVLILGIAGIFIFRNLFGNLLSSIGKAYINFYIAFLSLLLNVISNYYLIPKYGILGAAITSASLMWFTGILSGIWFLFLYQKKHKNQ</sequence>
<feature type="transmembrane region" description="Helical" evidence="6">
    <location>
        <begin position="97"/>
        <end position="116"/>
    </location>
</feature>
<dbReference type="EMBL" id="CP071869">
    <property type="protein sequence ID" value="QTE23986.1"/>
    <property type="molecule type" value="Genomic_DNA"/>
</dbReference>
<feature type="transmembrane region" description="Helical" evidence="6">
    <location>
        <begin position="63"/>
        <end position="91"/>
    </location>
</feature>
<dbReference type="Proteomes" id="UP000663920">
    <property type="component" value="Chromosome"/>
</dbReference>
<evidence type="ECO:0000256" key="3">
    <source>
        <dbReference type="ARBA" id="ARBA00022692"/>
    </source>
</evidence>
<organism evidence="7 8">
    <name type="scientific">Polaribacter cellanae</name>
    <dbReference type="NCBI Taxonomy" id="2818493"/>
    <lineage>
        <taxon>Bacteria</taxon>
        <taxon>Pseudomonadati</taxon>
        <taxon>Bacteroidota</taxon>
        <taxon>Flavobacteriia</taxon>
        <taxon>Flavobacteriales</taxon>
        <taxon>Flavobacteriaceae</taxon>
    </lineage>
</organism>
<keyword evidence="4 6" id="KW-1133">Transmembrane helix</keyword>
<accession>A0A975H7X9</accession>
<name>A0A975H7X9_9FLAO</name>
<keyword evidence="5 6" id="KW-0472">Membrane</keyword>
<dbReference type="KEGG" id="pcea:J3359_06880"/>
<evidence type="ECO:0000313" key="7">
    <source>
        <dbReference type="EMBL" id="QTE23986.1"/>
    </source>
</evidence>
<dbReference type="AlphaFoldDB" id="A0A975H7X9"/>
<reference evidence="7 8" key="1">
    <citation type="submission" date="2021-03" db="EMBL/GenBank/DDBJ databases">
        <title>Complete genome of Polaribacter_sp.SM13.</title>
        <authorList>
            <person name="Jeong S.W."/>
            <person name="Bae J.W."/>
        </authorList>
    </citation>
    <scope>NUCLEOTIDE SEQUENCE [LARGE SCALE GENOMIC DNA]</scope>
    <source>
        <strain evidence="7 8">SM13</strain>
    </source>
</reference>
<feature type="transmembrane region" description="Helical" evidence="6">
    <location>
        <begin position="302"/>
        <end position="326"/>
    </location>
</feature>
<keyword evidence="3 6" id="KW-0812">Transmembrane</keyword>
<evidence type="ECO:0000256" key="6">
    <source>
        <dbReference type="SAM" id="Phobius"/>
    </source>
</evidence>
<keyword evidence="8" id="KW-1185">Reference proteome</keyword>
<dbReference type="RefSeq" id="WP_208079971.1">
    <property type="nucleotide sequence ID" value="NZ_CP071869.1"/>
</dbReference>
<evidence type="ECO:0000256" key="2">
    <source>
        <dbReference type="ARBA" id="ARBA00022475"/>
    </source>
</evidence>
<evidence type="ECO:0000256" key="4">
    <source>
        <dbReference type="ARBA" id="ARBA00022989"/>
    </source>
</evidence>